<evidence type="ECO:0000256" key="7">
    <source>
        <dbReference type="SAM" id="MobiDB-lite"/>
    </source>
</evidence>
<evidence type="ECO:0000256" key="1">
    <source>
        <dbReference type="ARBA" id="ARBA00022741"/>
    </source>
</evidence>
<comment type="catalytic activity">
    <reaction evidence="6">
        <text>GTP + H2O = GDP + phosphate + H(+)</text>
        <dbReference type="Rhea" id="RHEA:19669"/>
        <dbReference type="ChEBI" id="CHEBI:15377"/>
        <dbReference type="ChEBI" id="CHEBI:15378"/>
        <dbReference type="ChEBI" id="CHEBI:37565"/>
        <dbReference type="ChEBI" id="CHEBI:43474"/>
        <dbReference type="ChEBI" id="CHEBI:58189"/>
    </reaction>
    <physiologicalReaction direction="left-to-right" evidence="6">
        <dbReference type="Rhea" id="RHEA:19670"/>
    </physiologicalReaction>
</comment>
<dbReference type="SUPFAM" id="SSF90002">
    <property type="entry name" value="Hypothetical protein YjiA, C-terminal domain"/>
    <property type="match status" value="1"/>
</dbReference>
<proteinExistence type="inferred from homology"/>
<comment type="caution">
    <text evidence="9">The sequence shown here is derived from an EMBL/GenBank/DDBJ whole genome shotgun (WGS) entry which is preliminary data.</text>
</comment>
<accession>A0ABT1X6M1</accession>
<name>A0ABT1X6M1_9PROT</name>
<dbReference type="Gene3D" id="3.30.1220.10">
    <property type="entry name" value="CobW-like, C-terminal domain"/>
    <property type="match status" value="1"/>
</dbReference>
<keyword evidence="2" id="KW-0378">Hydrolase</keyword>
<dbReference type="PANTHER" id="PTHR13748:SF62">
    <property type="entry name" value="COBW DOMAIN-CONTAINING PROTEIN"/>
    <property type="match status" value="1"/>
</dbReference>
<dbReference type="Pfam" id="PF02492">
    <property type="entry name" value="cobW"/>
    <property type="match status" value="1"/>
</dbReference>
<keyword evidence="1" id="KW-0547">Nucleotide-binding</keyword>
<dbReference type="SMART" id="SM00833">
    <property type="entry name" value="CobW_C"/>
    <property type="match status" value="1"/>
</dbReference>
<feature type="region of interest" description="Disordered" evidence="7">
    <location>
        <begin position="102"/>
        <end position="127"/>
    </location>
</feature>
<keyword evidence="10" id="KW-1185">Reference proteome</keyword>
<dbReference type="Proteomes" id="UP001524642">
    <property type="component" value="Unassembled WGS sequence"/>
</dbReference>
<dbReference type="InterPro" id="IPR036627">
    <property type="entry name" value="CobW-likC_sf"/>
</dbReference>
<organism evidence="9 10">
    <name type="scientific">Roseomonas populi</name>
    <dbReference type="NCBI Taxonomy" id="3121582"/>
    <lineage>
        <taxon>Bacteria</taxon>
        <taxon>Pseudomonadati</taxon>
        <taxon>Pseudomonadota</taxon>
        <taxon>Alphaproteobacteria</taxon>
        <taxon>Acetobacterales</taxon>
        <taxon>Roseomonadaceae</taxon>
        <taxon>Roseomonas</taxon>
    </lineage>
</organism>
<evidence type="ECO:0000256" key="5">
    <source>
        <dbReference type="ARBA" id="ARBA00045658"/>
    </source>
</evidence>
<feature type="domain" description="CobW C-terminal" evidence="8">
    <location>
        <begin position="344"/>
        <end position="438"/>
    </location>
</feature>
<dbReference type="InterPro" id="IPR011629">
    <property type="entry name" value="CobW-like_C"/>
</dbReference>
<dbReference type="PANTHER" id="PTHR13748">
    <property type="entry name" value="COBW-RELATED"/>
    <property type="match status" value="1"/>
</dbReference>
<dbReference type="EMBL" id="JANJOU010000016">
    <property type="protein sequence ID" value="MCR0983753.1"/>
    <property type="molecule type" value="Genomic_DNA"/>
</dbReference>
<evidence type="ECO:0000313" key="10">
    <source>
        <dbReference type="Proteomes" id="UP001524642"/>
    </source>
</evidence>
<dbReference type="Gene3D" id="3.40.50.300">
    <property type="entry name" value="P-loop containing nucleotide triphosphate hydrolases"/>
    <property type="match status" value="1"/>
</dbReference>
<evidence type="ECO:0000259" key="8">
    <source>
        <dbReference type="SMART" id="SM00833"/>
    </source>
</evidence>
<keyword evidence="3" id="KW-0143">Chaperone</keyword>
<evidence type="ECO:0000256" key="4">
    <source>
        <dbReference type="ARBA" id="ARBA00034320"/>
    </source>
</evidence>
<feature type="compositionally biased region" description="Pro residues" evidence="7">
    <location>
        <begin position="113"/>
        <end position="122"/>
    </location>
</feature>
<evidence type="ECO:0000256" key="2">
    <source>
        <dbReference type="ARBA" id="ARBA00022801"/>
    </source>
</evidence>
<comment type="function">
    <text evidence="5">Zinc chaperone that directly transfers zinc cofactor to target proteins, thereby activating them. Zinc is transferred from the CXCC motif in the GTPase domain to the zinc binding site in target proteins in a process requiring GTP hydrolysis.</text>
</comment>
<evidence type="ECO:0000313" key="9">
    <source>
        <dbReference type="EMBL" id="MCR0983753.1"/>
    </source>
</evidence>
<dbReference type="CDD" id="cd03112">
    <property type="entry name" value="CobW-like"/>
    <property type="match status" value="1"/>
</dbReference>
<dbReference type="InterPro" id="IPR027417">
    <property type="entry name" value="P-loop_NTPase"/>
</dbReference>
<evidence type="ECO:0000256" key="6">
    <source>
        <dbReference type="ARBA" id="ARBA00049117"/>
    </source>
</evidence>
<dbReference type="SUPFAM" id="SSF52540">
    <property type="entry name" value="P-loop containing nucleoside triphosphate hydrolases"/>
    <property type="match status" value="1"/>
</dbReference>
<dbReference type="Pfam" id="PF07683">
    <property type="entry name" value="CobW_C"/>
    <property type="match status" value="1"/>
</dbReference>
<protein>
    <submittedName>
        <fullName evidence="9">GTP-binding protein</fullName>
    </submittedName>
</protein>
<sequence>MAVAPAALRAIVLDTLALWGVAGGAEWRDGALVVTSAEGRSARVLPAEAADNPVRWFLEAAAPGGPARPPRPNLSVVGLLASLRRALGLPQARQPLRIGAAERADATDHPQPQAGPPGPSDAPPAGATPVLVVTGFLGSGKTTLVARMIRDPAFARTAVIVNEWGSVGIDHDLLATGRDDLVRLSTGCLCCAVRGDLAQTLLRLDDRRRAGEAPFDRVVIETSGLADPAPVLQELMTDPEVGARFRLDGVVTLVDALHGEASLAAHVEAGQQVSLADLLILTKTDLAAPGASLRAGLVALNPHAGLIAVTRGAVSPASLFGAGQRPLVPRPVGKRVASQHTDGLGCAVLAPSAPVPAAALALLLRALAEQADGRLLRTKGLVQIAERPAQPALVQGVQHVFEPPEWLDSWPEGGAGTRLVLIATGMPPRWPSRLYDAIAAEVRDEVARRRATDRAVPAPPSPATLPA</sequence>
<gene>
    <name evidence="9" type="ORF">NRP21_16990</name>
</gene>
<dbReference type="InterPro" id="IPR051316">
    <property type="entry name" value="Zinc-reg_GTPase_activator"/>
</dbReference>
<comment type="similarity">
    <text evidence="4">Belongs to the SIMIBI class G3E GTPase family. ZNG1 subfamily.</text>
</comment>
<reference evidence="9 10" key="1">
    <citation type="submission" date="2022-06" db="EMBL/GenBank/DDBJ databases">
        <title>Roseomonas CN29.</title>
        <authorList>
            <person name="Cheng Y."/>
            <person name="He X."/>
        </authorList>
    </citation>
    <scope>NUCLEOTIDE SEQUENCE [LARGE SCALE GENOMIC DNA]</scope>
    <source>
        <strain evidence="9 10">CN29</strain>
    </source>
</reference>
<dbReference type="InterPro" id="IPR003495">
    <property type="entry name" value="CobW/HypB/UreG_nucleotide-bd"/>
</dbReference>
<dbReference type="RefSeq" id="WP_257717419.1">
    <property type="nucleotide sequence ID" value="NZ_JANJOU010000016.1"/>
</dbReference>
<evidence type="ECO:0000256" key="3">
    <source>
        <dbReference type="ARBA" id="ARBA00023186"/>
    </source>
</evidence>